<reference evidence="3 4" key="1">
    <citation type="journal article" date="2017" name="Ann. Clin. Microbiol. Antimicrob.">
        <title>New eight genes identified at the clinical multidrug-resistant Acinetobacter baumannii DMS06669 strain in a Vietnam hospital.</title>
        <authorList>
            <person name="Si-Tuan N."/>
            <person name="Ngoc H.M."/>
            <person name="Hang P.T.T."/>
            <person name="Nguyen C."/>
            <person name="Van P.H."/>
            <person name="Huong N.T."/>
        </authorList>
    </citation>
    <scope>NUCLEOTIDE SEQUENCE [LARGE SCALE GENOMIC DNA]</scope>
    <source>
        <strain evidence="3 4">DMS06669</strain>
    </source>
</reference>
<dbReference type="SUPFAM" id="SSF53681">
    <property type="entry name" value="Aspartate/glutamate racemase"/>
    <property type="match status" value="2"/>
</dbReference>
<evidence type="ECO:0000256" key="2">
    <source>
        <dbReference type="ARBA" id="ARBA00023235"/>
    </source>
</evidence>
<dbReference type="Proteomes" id="UP000480763">
    <property type="component" value="Unassembled WGS sequence"/>
</dbReference>
<dbReference type="Pfam" id="PF01177">
    <property type="entry name" value="Asp_Glu_race"/>
    <property type="match status" value="1"/>
</dbReference>
<dbReference type="AlphaFoldDB" id="A0A505MGN2"/>
<dbReference type="Gene3D" id="3.40.50.1860">
    <property type="match status" value="2"/>
</dbReference>
<dbReference type="GO" id="GO:0047661">
    <property type="term" value="F:amino-acid racemase activity"/>
    <property type="evidence" value="ECO:0007669"/>
    <property type="project" value="InterPro"/>
</dbReference>
<comment type="caution">
    <text evidence="3">The sequence shown here is derived from an EMBL/GenBank/DDBJ whole genome shotgun (WGS) entry which is preliminary data.</text>
</comment>
<dbReference type="NCBIfam" id="TIGR00035">
    <property type="entry name" value="asp_race"/>
    <property type="match status" value="1"/>
</dbReference>
<comment type="similarity">
    <text evidence="1">Belongs to the aspartate/glutamate racemases family.</text>
</comment>
<organism evidence="3 4">
    <name type="scientific">Acinetobacter baumannii</name>
    <dbReference type="NCBI Taxonomy" id="470"/>
    <lineage>
        <taxon>Bacteria</taxon>
        <taxon>Pseudomonadati</taxon>
        <taxon>Pseudomonadota</taxon>
        <taxon>Gammaproteobacteria</taxon>
        <taxon>Moraxellales</taxon>
        <taxon>Moraxellaceae</taxon>
        <taxon>Acinetobacter</taxon>
        <taxon>Acinetobacter calcoaceticus/baumannii complex</taxon>
    </lineage>
</organism>
<dbReference type="InterPro" id="IPR004380">
    <property type="entry name" value="Asp_race"/>
</dbReference>
<proteinExistence type="inferred from homology"/>
<dbReference type="RefSeq" id="WP_001039647.1">
    <property type="nucleotide sequence ID" value="NZ_CP059300.1"/>
</dbReference>
<dbReference type="InterPro" id="IPR001920">
    <property type="entry name" value="Asp/Glu_race"/>
</dbReference>
<accession>A0A505MGN2</accession>
<evidence type="ECO:0000313" key="4">
    <source>
        <dbReference type="Proteomes" id="UP000480763"/>
    </source>
</evidence>
<protein>
    <submittedName>
        <fullName evidence="3">Amino acid racemase</fullName>
        <ecNumber evidence="3">5.1.1.-</ecNumber>
    </submittedName>
</protein>
<dbReference type="InterPro" id="IPR015942">
    <property type="entry name" value="Asp/Glu/hydantoin_racemase"/>
</dbReference>
<name>A0A505MGN2_ACIBA</name>
<dbReference type="EC" id="5.1.1.-" evidence="3"/>
<gene>
    <name evidence="3" type="ORF">GSE42_04295</name>
</gene>
<evidence type="ECO:0000256" key="1">
    <source>
        <dbReference type="ARBA" id="ARBA00007847"/>
    </source>
</evidence>
<dbReference type="PANTHER" id="PTHR21198:SF7">
    <property type="entry name" value="ASPARTATE-GLUTAMATE RACEMASE FAMILY"/>
    <property type="match status" value="1"/>
</dbReference>
<keyword evidence="2 3" id="KW-0413">Isomerase</keyword>
<sequence>MNKPIGILGGMGPQATVDAMNKIIKNTMAKCDQEHIPVITVSIPDIPDRTESILNHNDKPLKKMTEYLKILENANVGCIIIPCNTAHFWFDQLQKRTHTKMISIIESTVKHIEKTDTKEVCILATSATISTQLYQNKFAQNNINYSIPSPSVQQKIMESIYKYKAAKYEESKELINQIINLYDLNSDIKFLLACTELPLILEDWIKSHPNLFIDATDLLIRNAINWYQYEQKI</sequence>
<dbReference type="PANTHER" id="PTHR21198">
    <property type="entry name" value="GLUTAMATE RACEMASE"/>
    <property type="match status" value="1"/>
</dbReference>
<evidence type="ECO:0000313" key="3">
    <source>
        <dbReference type="EMBL" id="MYM77151.1"/>
    </source>
</evidence>
<dbReference type="EMBL" id="WWCH01000001">
    <property type="protein sequence ID" value="MYM77151.1"/>
    <property type="molecule type" value="Genomic_DNA"/>
</dbReference>